<name>A0A1G2I637_9BACT</name>
<sequence>MGQKPLSRAGILQSAHLGITLKMGDTVYFKNSGEKVSVKAQVKKLWQFICLKPDVKKILNKYGKDIGMEKKDAAEFARKFRDKKYCILIFLTQAKKIKPFEINKKGFGAMASWITVEKIKNIAV</sequence>
<evidence type="ECO:0000313" key="2">
    <source>
        <dbReference type="Proteomes" id="UP000178820"/>
    </source>
</evidence>
<protein>
    <submittedName>
        <fullName evidence="1">Uncharacterized protein</fullName>
    </submittedName>
</protein>
<accession>A0A1G2I637</accession>
<dbReference type="Proteomes" id="UP000178820">
    <property type="component" value="Unassembled WGS sequence"/>
</dbReference>
<reference evidence="1 2" key="1">
    <citation type="journal article" date="2016" name="Nat. Commun.">
        <title>Thousands of microbial genomes shed light on interconnected biogeochemical processes in an aquifer system.</title>
        <authorList>
            <person name="Anantharaman K."/>
            <person name="Brown C.T."/>
            <person name="Hug L.A."/>
            <person name="Sharon I."/>
            <person name="Castelle C.J."/>
            <person name="Probst A.J."/>
            <person name="Thomas B.C."/>
            <person name="Singh A."/>
            <person name="Wilkins M.J."/>
            <person name="Karaoz U."/>
            <person name="Brodie E.L."/>
            <person name="Williams K.H."/>
            <person name="Hubbard S.S."/>
            <person name="Banfield J.F."/>
        </authorList>
    </citation>
    <scope>NUCLEOTIDE SEQUENCE [LARGE SCALE GENOMIC DNA]</scope>
</reference>
<organism evidence="1 2">
    <name type="scientific">Candidatus Staskawiczbacteria bacterium RIFCSPHIGHO2_02_FULL_42_22</name>
    <dbReference type="NCBI Taxonomy" id="1802207"/>
    <lineage>
        <taxon>Bacteria</taxon>
        <taxon>Candidatus Staskawicziibacteriota</taxon>
    </lineage>
</organism>
<dbReference type="STRING" id="1802207.A3D44_03150"/>
<evidence type="ECO:0000313" key="1">
    <source>
        <dbReference type="EMBL" id="OGZ69870.1"/>
    </source>
</evidence>
<gene>
    <name evidence="1" type="ORF">A3D44_03150</name>
</gene>
<dbReference type="EMBL" id="MHOT01000001">
    <property type="protein sequence ID" value="OGZ69870.1"/>
    <property type="molecule type" value="Genomic_DNA"/>
</dbReference>
<proteinExistence type="predicted"/>
<dbReference type="AlphaFoldDB" id="A0A1G2I637"/>
<comment type="caution">
    <text evidence="1">The sequence shown here is derived from an EMBL/GenBank/DDBJ whole genome shotgun (WGS) entry which is preliminary data.</text>
</comment>